<dbReference type="EMBL" id="QJKJ01002338">
    <property type="protein sequence ID" value="RDY03278.1"/>
    <property type="molecule type" value="Genomic_DNA"/>
</dbReference>
<proteinExistence type="predicted"/>
<sequence length="95" mass="11161">MYPSNEAKRMKVSQCINGEKSYACYDLYWTLKSLDILKVHKMLHYILEDKNLLLKGYVVSDFRGDIDKRKSLQKIPTKDKLTDAMTRPINVDKFT</sequence>
<comment type="caution">
    <text evidence="1">The sequence shown here is derived from an EMBL/GenBank/DDBJ whole genome shotgun (WGS) entry which is preliminary data.</text>
</comment>
<protein>
    <submittedName>
        <fullName evidence="1">Uncharacterized protein</fullName>
    </submittedName>
</protein>
<reference evidence="1" key="1">
    <citation type="submission" date="2018-05" db="EMBL/GenBank/DDBJ databases">
        <title>Draft genome of Mucuna pruriens seed.</title>
        <authorList>
            <person name="Nnadi N.E."/>
            <person name="Vos R."/>
            <person name="Hasami M.H."/>
            <person name="Devisetty U.K."/>
            <person name="Aguiy J.C."/>
        </authorList>
    </citation>
    <scope>NUCLEOTIDE SEQUENCE [LARGE SCALE GENOMIC DNA]</scope>
    <source>
        <strain evidence="1">JCA_2017</strain>
    </source>
</reference>
<organism evidence="1 2">
    <name type="scientific">Mucuna pruriens</name>
    <name type="common">Velvet bean</name>
    <name type="synonym">Dolichos pruriens</name>
    <dbReference type="NCBI Taxonomy" id="157652"/>
    <lineage>
        <taxon>Eukaryota</taxon>
        <taxon>Viridiplantae</taxon>
        <taxon>Streptophyta</taxon>
        <taxon>Embryophyta</taxon>
        <taxon>Tracheophyta</taxon>
        <taxon>Spermatophyta</taxon>
        <taxon>Magnoliopsida</taxon>
        <taxon>eudicotyledons</taxon>
        <taxon>Gunneridae</taxon>
        <taxon>Pentapetalae</taxon>
        <taxon>rosids</taxon>
        <taxon>fabids</taxon>
        <taxon>Fabales</taxon>
        <taxon>Fabaceae</taxon>
        <taxon>Papilionoideae</taxon>
        <taxon>50 kb inversion clade</taxon>
        <taxon>NPAAA clade</taxon>
        <taxon>indigoferoid/millettioid clade</taxon>
        <taxon>Phaseoleae</taxon>
        <taxon>Mucuna</taxon>
    </lineage>
</organism>
<evidence type="ECO:0000313" key="1">
    <source>
        <dbReference type="EMBL" id="RDY03278.1"/>
    </source>
</evidence>
<feature type="non-terminal residue" evidence="1">
    <location>
        <position position="1"/>
    </location>
</feature>
<evidence type="ECO:0000313" key="2">
    <source>
        <dbReference type="Proteomes" id="UP000257109"/>
    </source>
</evidence>
<dbReference type="Proteomes" id="UP000257109">
    <property type="component" value="Unassembled WGS sequence"/>
</dbReference>
<accession>A0A371HKF5</accession>
<keyword evidence="2" id="KW-1185">Reference proteome</keyword>
<dbReference type="AlphaFoldDB" id="A0A371HKF5"/>
<name>A0A371HKF5_MUCPR</name>
<gene>
    <name evidence="1" type="ORF">CR513_13155</name>
</gene>